<protein>
    <submittedName>
        <fullName evidence="2">Uncharacterized protein LOC142166108</fullName>
    </submittedName>
</protein>
<accession>A0AC58S6K4</accession>
<gene>
    <name evidence="2" type="primary">LOC142166108</name>
</gene>
<sequence>MEANTSRMVTLNGTTYAIWKGKMEDLLYVKKFHQPVFATVKPDNKSDEEWNLLHMHVCGFIRQWVDDNVLNHISRETHARTLWDHLESLYARKSGNNKMFLIKQITSLSNSAPDGVISMDLAKSSLLNEEMRRKSQGSSSSDVLVTDSRGRNKNRGSQNREHNRSKSRSRLKDIECYHCGKKGHTKKFCRILKKENRDNEEQKKIWVVDSGAASHVTSRKEFFSSYTQGDFGTPSLGNETGYVSTNGAGKWKLTKGSMIVARGEKRRGLYWTTASTCVDMSHPPSRKTELLELVHSDLCGSMKTRTLGGALYFATFIDDCSRKLWVYILKTKDQVLGVFKQFQASVERETGKKLKCIRTDNGGEYCGPFDEYCKQQGIRHQKTPPKTPQLNGLAERMNRTLMERVRCLLSEAKLPNSFWGEALLTAAHVINLSPAVALQSDVPNKVWYGKDVSYDHLKVFCCKAFVHVPKDERSKLTAKTRQCIFIGYGLDEFGYKLYDPIEKKVVRSRDVIFVEDQTIEDINKAEKLKSSSSEGLVNLDQVPHTNGDDAGGLNNDGDAQNHIPDQHIDGDGDNNANVDEVDAPTHEVVDELDIPLMRSSRPRTPSSRYSPNEYVLLTDGGEPECYAEAKEDEHKDQWIEAMQDEMKSLHENHTYELVKLPKGMRALKNKWVFKVKAEEHSLKPRYKARLVVKGFGQRKGIDFDEIFSPVVKMSSIRTVLGLTEKYIKRVLERFNMKSAKLVRTPLPGHLKLSKKMCPTITEEKERMAKIPYSSAIGSLMYAMSKLQKCVALSTTEAEYIAVTEAGKEMIWLKRFLQELGLRQMEYVVYCDSQSAIDLSKNSMYHARTKYIDVRYHWIREQVENESLQVKKIHMSENPADMLTKTGIGFLKRKKIGKGISRKSANYFCLVCLIPSLVQPDQSILFSSKYQLSSLVDSYCSFPLVPKKDGKTRVCVDYRDLNRASPKDNFPLPNIHILVDNCAKHEIQSFVDCYAGYHQVLMDEEDAEKTAFTTPWGTYCYRVMPFGLKNAGATYMRAMTAIFHDMMHQEIEVYVDDVIVKSRTQDNHIQDLRKFFERLRKYDLKLNPAKCAFGVPSGKLLGFIVSRRGIELDPTKIKSIKDLPPPRTKKDVMSLLGRLNYISRFIAQLTSTCEPIFKLLRKDAAIKWTTECQEAFDKVKEYLSNPPVLVPPEPGRPLFLYLTVLENSFGCVLGQHDVTGKREQAIYYLSKKFTSYEAKYTLLEKTCCALTWVAQKLRHYLQAHTTFLISRLDPLKYIFQKPMPTGRLAKWQILLTEFDIVYITRTAMKAQALADHLAENPVDEEYQPLDTYFPDEEVNTVEAISEEAHVWKMFFDGAVNTKGIGIGAILISPAGQHYPAMARLRFFCTNNTAEYEACIMGIHMAIDQDVKDLLIMGDSDLIIRQVQGEWETRDVKLIPYRQHVEDLSKRFNSIEFRYIPRFHNELADALATLASMLPYPGDAHVDPLEIQIKERHGYCSVIETGSNTQPWYHDIKRFLKTQEYPEHATGDQKRTIRRHASGFFLSSELLYKRTPDLNLLRCVGIEEARKIMHEVHAGVCGPHMNGYVLAKKILRAGYYWMTMEKDCFSFVRKCHQCQVHGNLIHAPPTELHPMSAPWPFVAWGMDVIGPIEPKASNGHRFILVAIDYFTKWVEAVTLKSVTKKAVVDFVHSNLICRFGIPATIITDNAANLNSHLMGDVCEQFKITHRNSTPYRPKANGAVEAANKNIKKILRKTIQSSRQWHEQLPFALLGYRTTVRTSVGATPYLLVYGTEAVIPAEVEIPSLRIIVEAEIEDSEWVKTRLEQLTLIDEKRMAAVCHGQLYQRRMARAYNKKVRPRNFEVGQLVLRRILPHHEEAKGKFAPNWKGPYIVRKILPRGALYLGDIKGNDPDTAVNADAVKRYYV</sequence>
<proteinExistence type="predicted"/>
<reference evidence="2" key="2">
    <citation type="submission" date="2025-08" db="UniProtKB">
        <authorList>
            <consortium name="RefSeq"/>
        </authorList>
    </citation>
    <scope>IDENTIFICATION</scope>
    <source>
        <tissue evidence="2">Leaf</tissue>
    </source>
</reference>
<organism evidence="1 2">
    <name type="scientific">Nicotiana tabacum</name>
    <name type="common">Common tobacco</name>
    <dbReference type="NCBI Taxonomy" id="4097"/>
    <lineage>
        <taxon>Eukaryota</taxon>
        <taxon>Viridiplantae</taxon>
        <taxon>Streptophyta</taxon>
        <taxon>Embryophyta</taxon>
        <taxon>Tracheophyta</taxon>
        <taxon>Spermatophyta</taxon>
        <taxon>Magnoliopsida</taxon>
        <taxon>eudicotyledons</taxon>
        <taxon>Gunneridae</taxon>
        <taxon>Pentapetalae</taxon>
        <taxon>asterids</taxon>
        <taxon>lamiids</taxon>
        <taxon>Solanales</taxon>
        <taxon>Solanaceae</taxon>
        <taxon>Nicotianoideae</taxon>
        <taxon>Nicotianeae</taxon>
        <taxon>Nicotiana</taxon>
    </lineage>
</organism>
<reference evidence="1" key="1">
    <citation type="journal article" date="2014" name="Nat. Commun.">
        <title>The tobacco genome sequence and its comparison with those of tomato and potato.</title>
        <authorList>
            <person name="Sierro N."/>
            <person name="Battey J.N."/>
            <person name="Ouadi S."/>
            <person name="Bakaher N."/>
            <person name="Bovet L."/>
            <person name="Willig A."/>
            <person name="Goepfert S."/>
            <person name="Peitsch M.C."/>
            <person name="Ivanov N.V."/>
        </authorList>
    </citation>
    <scope>NUCLEOTIDE SEQUENCE [LARGE SCALE GENOMIC DNA]</scope>
</reference>
<keyword evidence="1" id="KW-1185">Reference proteome</keyword>
<dbReference type="Proteomes" id="UP000790787">
    <property type="component" value="Chromosome 11"/>
</dbReference>
<name>A0AC58S6K4_TOBAC</name>
<evidence type="ECO:0000313" key="1">
    <source>
        <dbReference type="Proteomes" id="UP000790787"/>
    </source>
</evidence>
<dbReference type="RefSeq" id="XP_075080627.1">
    <property type="nucleotide sequence ID" value="XM_075224526.1"/>
</dbReference>
<evidence type="ECO:0000313" key="2">
    <source>
        <dbReference type="RefSeq" id="XP_075080627.1"/>
    </source>
</evidence>